<dbReference type="Gene3D" id="3.30.450.90">
    <property type="match status" value="1"/>
</dbReference>
<name>A0A844FFV1_9FIRM</name>
<gene>
    <name evidence="5" type="ORF">FYJ27_03765</name>
</gene>
<dbReference type="AlphaFoldDB" id="A0A844FFV1"/>
<accession>A0A844FFV1</accession>
<proteinExistence type="inferred from homology"/>
<dbReference type="Pfam" id="PF00437">
    <property type="entry name" value="T2SSE"/>
    <property type="match status" value="1"/>
</dbReference>
<sequence>MLLNQKEFRNVSIIRLVDLVINEAIKMKASDIHIEPFSNEIRIRFRIDGDLMDIQNLPIEYLSSITTRIKIMGKMDIAEKRVPQDGSMEFYFEDRQIDLRISSLPTVHGEKIVIRILDRDSFILSKEELGLYSKNLESFEKILKQPYGIILVTGPTGSGKTTTLASMINEINEERNCHIITLEDPIEYVHIHNQSIINQREIKNDTLSFSKGLRAALRQDPDVILVGEMRDLETISTVLTAAETGHLVISTLHTLGAAKTMDRIIDVFPPEQQRQIKVQLASVIQGIISQQLLKSIDGNSRFAAFEIMIATPAIRNLIREGKNYQIDTVIQTGKKHGMQTMDNAILNLYNKRLISKEIALSGSINKDMLSKYL</sequence>
<dbReference type="PANTHER" id="PTHR30258:SF2">
    <property type="entry name" value="COMG OPERON PROTEIN 1"/>
    <property type="match status" value="1"/>
</dbReference>
<evidence type="ECO:0000259" key="4">
    <source>
        <dbReference type="PROSITE" id="PS00662"/>
    </source>
</evidence>
<dbReference type="InterPro" id="IPR001482">
    <property type="entry name" value="T2SS/T4SS_dom"/>
</dbReference>
<dbReference type="Proteomes" id="UP000462760">
    <property type="component" value="Unassembled WGS sequence"/>
</dbReference>
<comment type="similarity">
    <text evidence="1">Belongs to the GSP E family.</text>
</comment>
<dbReference type="SUPFAM" id="SSF52540">
    <property type="entry name" value="P-loop containing nucleoside triphosphate hydrolases"/>
    <property type="match status" value="1"/>
</dbReference>
<dbReference type="PANTHER" id="PTHR30258">
    <property type="entry name" value="TYPE II SECRETION SYSTEM PROTEIN GSPE-RELATED"/>
    <property type="match status" value="1"/>
</dbReference>
<dbReference type="GO" id="GO:0005886">
    <property type="term" value="C:plasma membrane"/>
    <property type="evidence" value="ECO:0007669"/>
    <property type="project" value="TreeGrafter"/>
</dbReference>
<dbReference type="PROSITE" id="PS00662">
    <property type="entry name" value="T2SP_E"/>
    <property type="match status" value="1"/>
</dbReference>
<dbReference type="InterPro" id="IPR006321">
    <property type="entry name" value="PilT/PilU"/>
</dbReference>
<protein>
    <submittedName>
        <fullName evidence="5">PilT/PilU family type 4a pilus ATPase</fullName>
    </submittedName>
</protein>
<dbReference type="InterPro" id="IPR027417">
    <property type="entry name" value="P-loop_NTPase"/>
</dbReference>
<organism evidence="5 6">
    <name type="scientific">Anaerosalibacter bizertensis</name>
    <dbReference type="NCBI Taxonomy" id="932217"/>
    <lineage>
        <taxon>Bacteria</taxon>
        <taxon>Bacillati</taxon>
        <taxon>Bacillota</taxon>
        <taxon>Tissierellia</taxon>
        <taxon>Tissierellales</taxon>
        <taxon>Sporanaerobacteraceae</taxon>
        <taxon>Anaerosalibacter</taxon>
    </lineage>
</organism>
<evidence type="ECO:0000256" key="3">
    <source>
        <dbReference type="ARBA" id="ARBA00022840"/>
    </source>
</evidence>
<keyword evidence="2" id="KW-0547">Nucleotide-binding</keyword>
<keyword evidence="3" id="KW-0067">ATP-binding</keyword>
<dbReference type="InterPro" id="IPR003593">
    <property type="entry name" value="AAA+_ATPase"/>
</dbReference>
<dbReference type="OrthoDB" id="9808272at2"/>
<comment type="caution">
    <text evidence="5">The sequence shown here is derived from an EMBL/GenBank/DDBJ whole genome shotgun (WGS) entry which is preliminary data.</text>
</comment>
<dbReference type="CDD" id="cd01131">
    <property type="entry name" value="PilT"/>
    <property type="match status" value="1"/>
</dbReference>
<reference evidence="5 6" key="1">
    <citation type="submission" date="2019-08" db="EMBL/GenBank/DDBJ databases">
        <title>In-depth cultivation of the pig gut microbiome towards novel bacterial diversity and tailored functional studies.</title>
        <authorList>
            <person name="Wylensek D."/>
            <person name="Hitch T.C.A."/>
            <person name="Clavel T."/>
        </authorList>
    </citation>
    <scope>NUCLEOTIDE SEQUENCE [LARGE SCALE GENOMIC DNA]</scope>
    <source>
        <strain evidence="5 6">Med78-601-WT-4W-RMD-3</strain>
    </source>
</reference>
<dbReference type="EMBL" id="VULR01000004">
    <property type="protein sequence ID" value="MSS42851.1"/>
    <property type="molecule type" value="Genomic_DNA"/>
</dbReference>
<dbReference type="GO" id="GO:0016887">
    <property type="term" value="F:ATP hydrolysis activity"/>
    <property type="evidence" value="ECO:0007669"/>
    <property type="project" value="TreeGrafter"/>
</dbReference>
<evidence type="ECO:0000313" key="5">
    <source>
        <dbReference type="EMBL" id="MSS42851.1"/>
    </source>
</evidence>
<dbReference type="RefSeq" id="WP_154483391.1">
    <property type="nucleotide sequence ID" value="NZ_VULR01000004.1"/>
</dbReference>
<evidence type="ECO:0000256" key="1">
    <source>
        <dbReference type="ARBA" id="ARBA00006611"/>
    </source>
</evidence>
<dbReference type="Gene3D" id="3.40.50.300">
    <property type="entry name" value="P-loop containing nucleotide triphosphate hydrolases"/>
    <property type="match status" value="1"/>
</dbReference>
<dbReference type="SMART" id="SM00382">
    <property type="entry name" value="AAA"/>
    <property type="match status" value="1"/>
</dbReference>
<dbReference type="GO" id="GO:0005524">
    <property type="term" value="F:ATP binding"/>
    <property type="evidence" value="ECO:0007669"/>
    <property type="project" value="UniProtKB-KW"/>
</dbReference>
<evidence type="ECO:0000256" key="2">
    <source>
        <dbReference type="ARBA" id="ARBA00022741"/>
    </source>
</evidence>
<feature type="domain" description="Bacterial type II secretion system protein E" evidence="4">
    <location>
        <begin position="217"/>
        <end position="231"/>
    </location>
</feature>
<evidence type="ECO:0000313" key="6">
    <source>
        <dbReference type="Proteomes" id="UP000462760"/>
    </source>
</evidence>
<dbReference type="NCBIfam" id="TIGR01420">
    <property type="entry name" value="pilT_fam"/>
    <property type="match status" value="1"/>
</dbReference>